<evidence type="ECO:0000313" key="2">
    <source>
        <dbReference type="EMBL" id="CAG8713922.1"/>
    </source>
</evidence>
<keyword evidence="3" id="KW-1185">Reference proteome</keyword>
<reference evidence="2" key="1">
    <citation type="submission" date="2021-06" db="EMBL/GenBank/DDBJ databases">
        <authorList>
            <person name="Kallberg Y."/>
            <person name="Tangrot J."/>
            <person name="Rosling A."/>
        </authorList>
    </citation>
    <scope>NUCLEOTIDE SEQUENCE</scope>
    <source>
        <strain evidence="2">MA453B</strain>
    </source>
</reference>
<feature type="non-terminal residue" evidence="2">
    <location>
        <position position="161"/>
    </location>
</feature>
<evidence type="ECO:0000256" key="1">
    <source>
        <dbReference type="SAM" id="MobiDB-lite"/>
    </source>
</evidence>
<dbReference type="Proteomes" id="UP000789405">
    <property type="component" value="Unassembled WGS sequence"/>
</dbReference>
<sequence>LIKYKCSEDPYNMDSFYQFKRNLFDFWKLTSGIGSELSCVAIQIYGICDNSASPIILNEGVELKNKDDHNVSSDKNEDNKTSNKEGVEIIYKDNENRENQFEDEDDYIFSSSEWDHDFSLAGCTIHPADDKNAKWPLESLCISNLELPSFLGNDQIFINAK</sequence>
<name>A0A9N9I006_9GLOM</name>
<accession>A0A9N9I006</accession>
<comment type="caution">
    <text evidence="2">The sequence shown here is derived from an EMBL/GenBank/DDBJ whole genome shotgun (WGS) entry which is preliminary data.</text>
</comment>
<organism evidence="2 3">
    <name type="scientific">Dentiscutata erythropus</name>
    <dbReference type="NCBI Taxonomy" id="1348616"/>
    <lineage>
        <taxon>Eukaryota</taxon>
        <taxon>Fungi</taxon>
        <taxon>Fungi incertae sedis</taxon>
        <taxon>Mucoromycota</taxon>
        <taxon>Glomeromycotina</taxon>
        <taxon>Glomeromycetes</taxon>
        <taxon>Diversisporales</taxon>
        <taxon>Gigasporaceae</taxon>
        <taxon>Dentiscutata</taxon>
    </lineage>
</organism>
<protein>
    <submittedName>
        <fullName evidence="2">3702_t:CDS:1</fullName>
    </submittedName>
</protein>
<dbReference type="AlphaFoldDB" id="A0A9N9I006"/>
<proteinExistence type="predicted"/>
<dbReference type="EMBL" id="CAJVPY010009940">
    <property type="protein sequence ID" value="CAG8713922.1"/>
    <property type="molecule type" value="Genomic_DNA"/>
</dbReference>
<evidence type="ECO:0000313" key="3">
    <source>
        <dbReference type="Proteomes" id="UP000789405"/>
    </source>
</evidence>
<dbReference type="OrthoDB" id="2391689at2759"/>
<gene>
    <name evidence="2" type="ORF">DERYTH_LOCUS13794</name>
</gene>
<feature type="region of interest" description="Disordered" evidence="1">
    <location>
        <begin position="66"/>
        <end position="87"/>
    </location>
</feature>